<keyword evidence="2" id="KW-0479">Metal-binding</keyword>
<dbReference type="Proteomes" id="UP001479436">
    <property type="component" value="Unassembled WGS sequence"/>
</dbReference>
<dbReference type="PROSITE" id="PS50157">
    <property type="entry name" value="ZINC_FINGER_C2H2_2"/>
    <property type="match status" value="2"/>
</dbReference>
<evidence type="ECO:0000256" key="1">
    <source>
        <dbReference type="ARBA" id="ARBA00004123"/>
    </source>
</evidence>
<sequence>MLQIDQAAQTRWIANSIPQGMTQDIPIRVFRLQHKQSNPETKRLSVRTSKHCRKLVNCHICKRAFYRYDNLTRHLRTHTGERPHECTVPGCDKRFARTDQLARHTRTHTHGSEKSPSICSNLDRSDSDVESYGSCHSSSERSSSPASSDIISPSLMSLQFLLNE</sequence>
<keyword evidence="3" id="KW-0677">Repeat</keyword>
<dbReference type="Gene3D" id="3.30.160.60">
    <property type="entry name" value="Classic Zinc Finger"/>
    <property type="match status" value="2"/>
</dbReference>
<dbReference type="SMART" id="SM00355">
    <property type="entry name" value="ZnF_C2H2"/>
    <property type="match status" value="2"/>
</dbReference>
<feature type="region of interest" description="Disordered" evidence="10">
    <location>
        <begin position="102"/>
        <end position="150"/>
    </location>
</feature>
<reference evidence="12 13" key="1">
    <citation type="submission" date="2023-04" db="EMBL/GenBank/DDBJ databases">
        <title>Genome of Basidiobolus ranarum AG-B5.</title>
        <authorList>
            <person name="Stajich J.E."/>
            <person name="Carter-House D."/>
            <person name="Gryganskyi A."/>
        </authorList>
    </citation>
    <scope>NUCLEOTIDE SEQUENCE [LARGE SCALE GENOMIC DNA]</scope>
    <source>
        <strain evidence="12 13">AG-B5</strain>
    </source>
</reference>
<accession>A0ABR2X123</accession>
<comment type="subcellular location">
    <subcellularLocation>
        <location evidence="1">Nucleus</location>
    </subcellularLocation>
</comment>
<evidence type="ECO:0000259" key="11">
    <source>
        <dbReference type="PROSITE" id="PS50157"/>
    </source>
</evidence>
<gene>
    <name evidence="12" type="ORF">K7432_002874</name>
</gene>
<evidence type="ECO:0000313" key="12">
    <source>
        <dbReference type="EMBL" id="KAK9767392.1"/>
    </source>
</evidence>
<name>A0ABR2X123_9FUNG</name>
<evidence type="ECO:0000313" key="13">
    <source>
        <dbReference type="Proteomes" id="UP001479436"/>
    </source>
</evidence>
<evidence type="ECO:0000256" key="8">
    <source>
        <dbReference type="ARBA" id="ARBA00023242"/>
    </source>
</evidence>
<comment type="caution">
    <text evidence="12">The sequence shown here is derived from an EMBL/GenBank/DDBJ whole genome shotgun (WGS) entry which is preliminary data.</text>
</comment>
<feature type="domain" description="C2H2-type" evidence="11">
    <location>
        <begin position="84"/>
        <end position="115"/>
    </location>
</feature>
<keyword evidence="6" id="KW-0805">Transcription regulation</keyword>
<keyword evidence="7" id="KW-0804">Transcription</keyword>
<proteinExistence type="predicted"/>
<dbReference type="InterPro" id="IPR051007">
    <property type="entry name" value="creA/MIG_C2H2-ZnF"/>
</dbReference>
<evidence type="ECO:0000256" key="5">
    <source>
        <dbReference type="ARBA" id="ARBA00022833"/>
    </source>
</evidence>
<evidence type="ECO:0000256" key="3">
    <source>
        <dbReference type="ARBA" id="ARBA00022737"/>
    </source>
</evidence>
<protein>
    <recommendedName>
        <fullName evidence="11">C2H2-type domain-containing protein</fullName>
    </recommendedName>
</protein>
<dbReference type="SUPFAM" id="SSF57667">
    <property type="entry name" value="beta-beta-alpha zinc fingers"/>
    <property type="match status" value="1"/>
</dbReference>
<evidence type="ECO:0000256" key="4">
    <source>
        <dbReference type="ARBA" id="ARBA00022771"/>
    </source>
</evidence>
<evidence type="ECO:0000256" key="6">
    <source>
        <dbReference type="ARBA" id="ARBA00023015"/>
    </source>
</evidence>
<dbReference type="InterPro" id="IPR013087">
    <property type="entry name" value="Znf_C2H2_type"/>
</dbReference>
<feature type="compositionally biased region" description="Low complexity" evidence="10">
    <location>
        <begin position="131"/>
        <end position="150"/>
    </location>
</feature>
<dbReference type="PANTHER" id="PTHR47428">
    <property type="entry name" value="REGULATORY PROTEIN MIG1-RELATED"/>
    <property type="match status" value="1"/>
</dbReference>
<organism evidence="12 13">
    <name type="scientific">Basidiobolus ranarum</name>
    <dbReference type="NCBI Taxonomy" id="34480"/>
    <lineage>
        <taxon>Eukaryota</taxon>
        <taxon>Fungi</taxon>
        <taxon>Fungi incertae sedis</taxon>
        <taxon>Zoopagomycota</taxon>
        <taxon>Entomophthoromycotina</taxon>
        <taxon>Basidiobolomycetes</taxon>
        <taxon>Basidiobolales</taxon>
        <taxon>Basidiobolaceae</taxon>
        <taxon>Basidiobolus</taxon>
    </lineage>
</organism>
<evidence type="ECO:0000256" key="7">
    <source>
        <dbReference type="ARBA" id="ARBA00023163"/>
    </source>
</evidence>
<dbReference type="EMBL" id="JASJQH010000081">
    <property type="protein sequence ID" value="KAK9767392.1"/>
    <property type="molecule type" value="Genomic_DNA"/>
</dbReference>
<evidence type="ECO:0000256" key="2">
    <source>
        <dbReference type="ARBA" id="ARBA00022723"/>
    </source>
</evidence>
<feature type="domain" description="C2H2-type" evidence="11">
    <location>
        <begin position="56"/>
        <end position="83"/>
    </location>
</feature>
<keyword evidence="5" id="KW-0862">Zinc</keyword>
<keyword evidence="4 9" id="KW-0863">Zinc-finger</keyword>
<keyword evidence="8" id="KW-0539">Nucleus</keyword>
<dbReference type="PROSITE" id="PS00028">
    <property type="entry name" value="ZINC_FINGER_C2H2_1"/>
    <property type="match status" value="2"/>
</dbReference>
<dbReference type="Pfam" id="PF00096">
    <property type="entry name" value="zf-C2H2"/>
    <property type="match status" value="2"/>
</dbReference>
<evidence type="ECO:0000256" key="10">
    <source>
        <dbReference type="SAM" id="MobiDB-lite"/>
    </source>
</evidence>
<dbReference type="PANTHER" id="PTHR47428:SF2">
    <property type="entry name" value="ZINC FINGER PROTEIN RSV1"/>
    <property type="match status" value="1"/>
</dbReference>
<keyword evidence="13" id="KW-1185">Reference proteome</keyword>
<evidence type="ECO:0000256" key="9">
    <source>
        <dbReference type="PROSITE-ProRule" id="PRU00042"/>
    </source>
</evidence>
<dbReference type="InterPro" id="IPR036236">
    <property type="entry name" value="Znf_C2H2_sf"/>
</dbReference>